<reference evidence="11 12" key="1">
    <citation type="submission" date="2017-04" db="EMBL/GenBank/DDBJ databases">
        <title>Comparative genome analysis of Subtercola boreus.</title>
        <authorList>
            <person name="Cho Y.-J."/>
            <person name="Cho A."/>
            <person name="Kim O.-S."/>
            <person name="Lee J.-I."/>
        </authorList>
    </citation>
    <scope>NUCLEOTIDE SEQUENCE [LARGE SCALE GENOMIC DNA]</scope>
    <source>
        <strain evidence="11 12">K300</strain>
    </source>
</reference>
<dbReference type="Gene3D" id="1.10.3810.10">
    <property type="entry name" value="Biosynthetic peptidoglycan transglycosylase-like"/>
    <property type="match status" value="1"/>
</dbReference>
<name>A0A3E0VGW0_9MICO</name>
<evidence type="ECO:0000313" key="11">
    <source>
        <dbReference type="EMBL" id="RFA08678.1"/>
    </source>
</evidence>
<keyword evidence="12" id="KW-1185">Reference proteome</keyword>
<dbReference type="Gene3D" id="3.40.710.10">
    <property type="entry name" value="DD-peptidase/beta-lactamase superfamily"/>
    <property type="match status" value="1"/>
</dbReference>
<dbReference type="GO" id="GO:0009252">
    <property type="term" value="P:peptidoglycan biosynthetic process"/>
    <property type="evidence" value="ECO:0007669"/>
    <property type="project" value="TreeGrafter"/>
</dbReference>
<gene>
    <name evidence="11" type="ORF">B7R54_05115</name>
</gene>
<dbReference type="SMART" id="SM00740">
    <property type="entry name" value="PASTA"/>
    <property type="match status" value="2"/>
</dbReference>
<dbReference type="InterPro" id="IPR001264">
    <property type="entry name" value="Glyco_trans_51"/>
</dbReference>
<organism evidence="11 12">
    <name type="scientific">Subtercola boreus</name>
    <dbReference type="NCBI Taxonomy" id="120213"/>
    <lineage>
        <taxon>Bacteria</taxon>
        <taxon>Bacillati</taxon>
        <taxon>Actinomycetota</taxon>
        <taxon>Actinomycetes</taxon>
        <taxon>Micrococcales</taxon>
        <taxon>Microbacteriaceae</taxon>
        <taxon>Subtercola</taxon>
    </lineage>
</organism>
<sequence length="842" mass="88160">MIPPSRRTRRLRGMLGGLVGLGVLGVVAGVLVTAMVAPVIAVAGVAAQSTIGVFENLPDYIRPDALSQTSSVYGRNPDGTEVLLASFFEQNRQSVGWDDISLYVKDAIVSTEDPRFYVHGGVDVQSTARALFSNFFAASIQSGASTISQQYVKNIRVQRAEALPDPVARQAAYDEATASTPARKLQEAKLAIGLEKEFSKDDILLGYLNIALFGGRVYGIQAASEYYFGVSARDLTLPQAASLAAIVNEPEALRIDLDAEHTAENKARRDKDILASMLKEHAITPQQFDEAVATPVEAHITQPSTGCQTAIDGAGFACDFVRKIIEHDPAFGATDEERSHRLNTGGYRIHTTLDMRLQKQADDTTKYYVPYSTDALDLGSVIVTVEPGTGRVTSMAQNKNFSEAPDAGPDATSVNYATDADYGGSTGFPVGSTYKLFTLINWLQTGHSLGDIVNGSNNQKFAKSSFRNCNGQDGGGYYTSGNDAGEAGGRAAVLTQFEESVNNAFIAMSQQLEACDIRDVAQSLGVHRADGQALQTNITAVLGTNEIAPLAMAAAFAGVINKGVFCSPVAIDSITDANGAAVEVPKSTCTQAIDPSVAVAATYAMQGVITDGTAKPGNPRDGTAHAGKTGTSDNEESVWLVGGTTKLVTAAWTGNVSGHVSIRNTTIYGPGSGGIKNGVTRMLMWRDFYRDTGDSYGGDDFPTPDRSLRVGQSATVPDVSGMSVKAAVDALNNAGFTGTEGSAVDSTRPQGEVVGSDPPSGSSTTKGSDVAVFPSNGQLSVLPNVVGRTVASAIGALSGWKVSQSASPDPNCASDTIVGQSPGPGEVNRTTATVALTVCPRK</sequence>
<dbReference type="GO" id="GO:0008955">
    <property type="term" value="F:peptidoglycan glycosyltransferase activity"/>
    <property type="evidence" value="ECO:0007669"/>
    <property type="project" value="UniProtKB-EC"/>
</dbReference>
<dbReference type="PANTHER" id="PTHR32282:SF33">
    <property type="entry name" value="PEPTIDOGLYCAN GLYCOSYLTRANSFERASE"/>
    <property type="match status" value="1"/>
</dbReference>
<keyword evidence="4" id="KW-0808">Transferase</keyword>
<dbReference type="CDD" id="cd06577">
    <property type="entry name" value="PASTA_pknB"/>
    <property type="match status" value="2"/>
</dbReference>
<dbReference type="GO" id="GO:0009002">
    <property type="term" value="F:serine-type D-Ala-D-Ala carboxypeptidase activity"/>
    <property type="evidence" value="ECO:0007669"/>
    <property type="project" value="UniProtKB-EC"/>
</dbReference>
<proteinExistence type="predicted"/>
<dbReference type="InterPro" id="IPR050396">
    <property type="entry name" value="Glycosyltr_51/Transpeptidase"/>
</dbReference>
<dbReference type="GO" id="GO:0006508">
    <property type="term" value="P:proteolysis"/>
    <property type="evidence" value="ECO:0007669"/>
    <property type="project" value="UniProtKB-KW"/>
</dbReference>
<dbReference type="InterPro" id="IPR012338">
    <property type="entry name" value="Beta-lactam/transpept-like"/>
</dbReference>
<dbReference type="Pfam" id="PF03793">
    <property type="entry name" value="PASTA"/>
    <property type="match status" value="2"/>
</dbReference>
<evidence type="ECO:0000259" key="10">
    <source>
        <dbReference type="PROSITE" id="PS51178"/>
    </source>
</evidence>
<evidence type="ECO:0000313" key="12">
    <source>
        <dbReference type="Proteomes" id="UP000256486"/>
    </source>
</evidence>
<evidence type="ECO:0000256" key="9">
    <source>
        <dbReference type="SAM" id="MobiDB-lite"/>
    </source>
</evidence>
<keyword evidence="5" id="KW-0378">Hydrolase</keyword>
<protein>
    <recommendedName>
        <fullName evidence="10">PASTA domain-containing protein</fullName>
    </recommendedName>
</protein>
<dbReference type="AlphaFoldDB" id="A0A3E0VGW0"/>
<dbReference type="Proteomes" id="UP000256486">
    <property type="component" value="Unassembled WGS sequence"/>
</dbReference>
<dbReference type="PROSITE" id="PS51178">
    <property type="entry name" value="PASTA"/>
    <property type="match status" value="1"/>
</dbReference>
<dbReference type="GO" id="GO:0008658">
    <property type="term" value="F:penicillin binding"/>
    <property type="evidence" value="ECO:0007669"/>
    <property type="project" value="InterPro"/>
</dbReference>
<dbReference type="SUPFAM" id="SSF56601">
    <property type="entry name" value="beta-lactamase/transpeptidase-like"/>
    <property type="match status" value="1"/>
</dbReference>
<feature type="compositionally biased region" description="Polar residues" evidence="9">
    <location>
        <begin position="737"/>
        <end position="749"/>
    </location>
</feature>
<dbReference type="RefSeq" id="WP_116414083.1">
    <property type="nucleotide sequence ID" value="NZ_NBWZ01000001.1"/>
</dbReference>
<evidence type="ECO:0000256" key="8">
    <source>
        <dbReference type="ARBA" id="ARBA00049902"/>
    </source>
</evidence>
<dbReference type="PANTHER" id="PTHR32282">
    <property type="entry name" value="BINDING PROTEIN TRANSPEPTIDASE, PUTATIVE-RELATED"/>
    <property type="match status" value="1"/>
</dbReference>
<dbReference type="InterPro" id="IPR005543">
    <property type="entry name" value="PASTA_dom"/>
</dbReference>
<evidence type="ECO:0000256" key="5">
    <source>
        <dbReference type="ARBA" id="ARBA00022801"/>
    </source>
</evidence>
<evidence type="ECO:0000256" key="3">
    <source>
        <dbReference type="ARBA" id="ARBA00022676"/>
    </source>
</evidence>
<feature type="region of interest" description="Disordered" evidence="9">
    <location>
        <begin position="737"/>
        <end position="770"/>
    </location>
</feature>
<comment type="catalytic activity">
    <reaction evidence="8">
        <text>[GlcNAc-(1-&gt;4)-Mur2Ac(oyl-L-Ala-gamma-D-Glu-L-Lys-D-Ala-D-Ala)](n)-di-trans,octa-cis-undecaprenyl diphosphate + beta-D-GlcNAc-(1-&gt;4)-Mur2Ac(oyl-L-Ala-gamma-D-Glu-L-Lys-D-Ala-D-Ala)-di-trans,octa-cis-undecaprenyl diphosphate = [GlcNAc-(1-&gt;4)-Mur2Ac(oyl-L-Ala-gamma-D-Glu-L-Lys-D-Ala-D-Ala)](n+1)-di-trans,octa-cis-undecaprenyl diphosphate + di-trans,octa-cis-undecaprenyl diphosphate + H(+)</text>
        <dbReference type="Rhea" id="RHEA:23708"/>
        <dbReference type="Rhea" id="RHEA-COMP:9602"/>
        <dbReference type="Rhea" id="RHEA-COMP:9603"/>
        <dbReference type="ChEBI" id="CHEBI:15378"/>
        <dbReference type="ChEBI" id="CHEBI:58405"/>
        <dbReference type="ChEBI" id="CHEBI:60033"/>
        <dbReference type="ChEBI" id="CHEBI:78435"/>
        <dbReference type="EC" id="2.4.99.28"/>
    </reaction>
</comment>
<feature type="region of interest" description="Disordered" evidence="9">
    <location>
        <begin position="610"/>
        <end position="635"/>
    </location>
</feature>
<dbReference type="InterPro" id="IPR036950">
    <property type="entry name" value="PBP_transglycosylase"/>
</dbReference>
<dbReference type="InterPro" id="IPR023346">
    <property type="entry name" value="Lysozyme-like_dom_sf"/>
</dbReference>
<comment type="catalytic activity">
    <reaction evidence="7">
        <text>Preferential cleavage: (Ac)2-L-Lys-D-Ala-|-D-Ala. Also transpeptidation of peptidyl-alanyl moieties that are N-acyl substituents of D-alanine.</text>
        <dbReference type="EC" id="3.4.16.4"/>
    </reaction>
</comment>
<dbReference type="GO" id="GO:0030288">
    <property type="term" value="C:outer membrane-bounded periplasmic space"/>
    <property type="evidence" value="ECO:0007669"/>
    <property type="project" value="TreeGrafter"/>
</dbReference>
<evidence type="ECO:0000256" key="2">
    <source>
        <dbReference type="ARBA" id="ARBA00022670"/>
    </source>
</evidence>
<keyword evidence="2" id="KW-0645">Protease</keyword>
<dbReference type="Gene3D" id="3.30.10.20">
    <property type="match status" value="2"/>
</dbReference>
<dbReference type="Pfam" id="PF00912">
    <property type="entry name" value="Transgly"/>
    <property type="match status" value="1"/>
</dbReference>
<evidence type="ECO:0000256" key="6">
    <source>
        <dbReference type="ARBA" id="ARBA00023268"/>
    </source>
</evidence>
<dbReference type="SUPFAM" id="SSF53955">
    <property type="entry name" value="Lysozyme-like"/>
    <property type="match status" value="1"/>
</dbReference>
<dbReference type="InterPro" id="IPR001460">
    <property type="entry name" value="PCN-bd_Tpept"/>
</dbReference>
<dbReference type="EMBL" id="NBWZ01000001">
    <property type="protein sequence ID" value="RFA08678.1"/>
    <property type="molecule type" value="Genomic_DNA"/>
</dbReference>
<keyword evidence="6" id="KW-0511">Multifunctional enzyme</keyword>
<feature type="domain" description="PASTA" evidence="10">
    <location>
        <begin position="711"/>
        <end position="776"/>
    </location>
</feature>
<dbReference type="Pfam" id="PF00905">
    <property type="entry name" value="Transpeptidase"/>
    <property type="match status" value="1"/>
</dbReference>
<evidence type="ECO:0000256" key="4">
    <source>
        <dbReference type="ARBA" id="ARBA00022679"/>
    </source>
</evidence>
<comment type="caution">
    <text evidence="11">The sequence shown here is derived from an EMBL/GenBank/DDBJ whole genome shotgun (WGS) entry which is preliminary data.</text>
</comment>
<evidence type="ECO:0000256" key="7">
    <source>
        <dbReference type="ARBA" id="ARBA00034000"/>
    </source>
</evidence>
<keyword evidence="3" id="KW-0328">Glycosyltransferase</keyword>
<accession>A0A3E0VGW0</accession>
<keyword evidence="1" id="KW-0121">Carboxypeptidase</keyword>
<evidence type="ECO:0000256" key="1">
    <source>
        <dbReference type="ARBA" id="ARBA00022645"/>
    </source>
</evidence>
<dbReference type="OrthoDB" id="9766909at2"/>